<accession>A0A844FWZ2</accession>
<feature type="transmembrane region" description="Helical" evidence="7">
    <location>
        <begin position="237"/>
        <end position="256"/>
    </location>
</feature>
<evidence type="ECO:0000256" key="4">
    <source>
        <dbReference type="ARBA" id="ARBA00022692"/>
    </source>
</evidence>
<keyword evidence="10" id="KW-1185">Reference proteome</keyword>
<evidence type="ECO:0000259" key="8">
    <source>
        <dbReference type="Pfam" id="PF01757"/>
    </source>
</evidence>
<dbReference type="EMBL" id="VUNM01000051">
    <property type="protein sequence ID" value="MST90274.1"/>
    <property type="molecule type" value="Genomic_DNA"/>
</dbReference>
<evidence type="ECO:0000256" key="3">
    <source>
        <dbReference type="ARBA" id="ARBA00022475"/>
    </source>
</evidence>
<dbReference type="GO" id="GO:0016413">
    <property type="term" value="F:O-acetyltransferase activity"/>
    <property type="evidence" value="ECO:0007669"/>
    <property type="project" value="TreeGrafter"/>
</dbReference>
<feature type="transmembrane region" description="Helical" evidence="7">
    <location>
        <begin position="268"/>
        <end position="288"/>
    </location>
</feature>
<feature type="transmembrane region" description="Helical" evidence="7">
    <location>
        <begin position="330"/>
        <end position="350"/>
    </location>
</feature>
<feature type="transmembrane region" description="Helical" evidence="7">
    <location>
        <begin position="173"/>
        <end position="191"/>
    </location>
</feature>
<feature type="transmembrane region" description="Helical" evidence="7">
    <location>
        <begin position="61"/>
        <end position="82"/>
    </location>
</feature>
<feature type="transmembrane region" description="Helical" evidence="7">
    <location>
        <begin position="300"/>
        <end position="318"/>
    </location>
</feature>
<keyword evidence="5 7" id="KW-1133">Transmembrane helix</keyword>
<dbReference type="GO" id="GO:0005886">
    <property type="term" value="C:plasma membrane"/>
    <property type="evidence" value="ECO:0007669"/>
    <property type="project" value="UniProtKB-SubCell"/>
</dbReference>
<evidence type="ECO:0000313" key="10">
    <source>
        <dbReference type="Proteomes" id="UP000442619"/>
    </source>
</evidence>
<reference evidence="9 10" key="1">
    <citation type="submission" date="2019-08" db="EMBL/GenBank/DDBJ databases">
        <title>In-depth cultivation of the pig gut microbiome towards novel bacterial diversity and tailored functional studies.</title>
        <authorList>
            <person name="Wylensek D."/>
            <person name="Hitch T.C.A."/>
            <person name="Clavel T."/>
        </authorList>
    </citation>
    <scope>NUCLEOTIDE SEQUENCE [LARGE SCALE GENOMIC DNA]</scope>
    <source>
        <strain evidence="9 10">CA-Schmier-601-WT-3</strain>
    </source>
</reference>
<dbReference type="GO" id="GO:0009246">
    <property type="term" value="P:enterobacterial common antigen biosynthetic process"/>
    <property type="evidence" value="ECO:0007669"/>
    <property type="project" value="TreeGrafter"/>
</dbReference>
<evidence type="ECO:0000256" key="7">
    <source>
        <dbReference type="SAM" id="Phobius"/>
    </source>
</evidence>
<proteinExistence type="inferred from homology"/>
<evidence type="ECO:0000256" key="5">
    <source>
        <dbReference type="ARBA" id="ARBA00022989"/>
    </source>
</evidence>
<feature type="transmembrane region" description="Helical" evidence="7">
    <location>
        <begin position="211"/>
        <end position="228"/>
    </location>
</feature>
<feature type="transmembrane region" description="Helical" evidence="7">
    <location>
        <begin position="146"/>
        <end position="166"/>
    </location>
</feature>
<evidence type="ECO:0000313" key="9">
    <source>
        <dbReference type="EMBL" id="MST90274.1"/>
    </source>
</evidence>
<protein>
    <submittedName>
        <fullName evidence="9">Acyltransferase</fullName>
    </submittedName>
</protein>
<keyword evidence="6 7" id="KW-0472">Membrane</keyword>
<name>A0A844FWZ2_9FIRM</name>
<keyword evidence="4 7" id="KW-0812">Transmembrane</keyword>
<keyword evidence="9" id="KW-0012">Acyltransferase</keyword>
<dbReference type="PANTHER" id="PTHR40074">
    <property type="entry name" value="O-ACETYLTRANSFERASE WECH"/>
    <property type="match status" value="1"/>
</dbReference>
<keyword evidence="9" id="KW-0808">Transferase</keyword>
<feature type="transmembrane region" description="Helical" evidence="7">
    <location>
        <begin position="103"/>
        <end position="126"/>
    </location>
</feature>
<evidence type="ECO:0000256" key="6">
    <source>
        <dbReference type="ARBA" id="ARBA00023136"/>
    </source>
</evidence>
<dbReference type="Pfam" id="PF01757">
    <property type="entry name" value="Acyl_transf_3"/>
    <property type="match status" value="1"/>
</dbReference>
<feature type="domain" description="Acyltransferase 3" evidence="8">
    <location>
        <begin position="16"/>
        <end position="348"/>
    </location>
</feature>
<dbReference type="PANTHER" id="PTHR40074:SF2">
    <property type="entry name" value="O-ACETYLTRANSFERASE WECH"/>
    <property type="match status" value="1"/>
</dbReference>
<evidence type="ECO:0000256" key="1">
    <source>
        <dbReference type="ARBA" id="ARBA00004651"/>
    </source>
</evidence>
<gene>
    <name evidence="9" type="ORF">FYJ79_12005</name>
</gene>
<dbReference type="RefSeq" id="WP_154518849.1">
    <property type="nucleotide sequence ID" value="NZ_VUNM01000051.1"/>
</dbReference>
<sequence length="362" mass="42454">MNNSYQLQESKSKRIISLDIIRSLAILFVIITHASDLTYLYSKTTETVIGLSVPQKLFSLSLHVIGRCGVPLFFFLSGYLILPRDFSKPGVITKFWKNSLLPLVITSSIWGIIYYFYGVIFDGKILDWGRFLREVLFFEHYEGTHFWYIPVIIGIYLFLPFISILLSEIDHKIIFQLGLFSLLYMTLPATINPFLNVLKLNFQLSPILDLSWSGGYYGLLTLIGYLFYEQNSLIKQHWLWIPIGISSFSFLLWQEYYCFTHQCAYDLWYNNIVLIILCMSIFAFILPIKKIIFPKLFTWISKHTFGIYLIHNIFVDYYSKHTTLINYHKFFYLFIISSLLSLLLVWILGLNKKIGKLMILAK</sequence>
<comment type="similarity">
    <text evidence="2">Belongs to the acyltransferase 3 family.</text>
</comment>
<dbReference type="AlphaFoldDB" id="A0A844FWZ2"/>
<organism evidence="9 10">
    <name type="scientific">Sharpea porci</name>
    <dbReference type="NCBI Taxonomy" id="2652286"/>
    <lineage>
        <taxon>Bacteria</taxon>
        <taxon>Bacillati</taxon>
        <taxon>Bacillota</taxon>
        <taxon>Erysipelotrichia</taxon>
        <taxon>Erysipelotrichales</taxon>
        <taxon>Coprobacillaceae</taxon>
        <taxon>Sharpea</taxon>
    </lineage>
</organism>
<keyword evidence="3" id="KW-1003">Cell membrane</keyword>
<feature type="transmembrane region" description="Helical" evidence="7">
    <location>
        <begin position="20"/>
        <end position="41"/>
    </location>
</feature>
<evidence type="ECO:0000256" key="2">
    <source>
        <dbReference type="ARBA" id="ARBA00007400"/>
    </source>
</evidence>
<dbReference type="InterPro" id="IPR002656">
    <property type="entry name" value="Acyl_transf_3_dom"/>
</dbReference>
<dbReference type="Proteomes" id="UP000442619">
    <property type="component" value="Unassembled WGS sequence"/>
</dbReference>
<comment type="subcellular location">
    <subcellularLocation>
        <location evidence="1">Cell membrane</location>
        <topology evidence="1">Multi-pass membrane protein</topology>
    </subcellularLocation>
</comment>
<comment type="caution">
    <text evidence="9">The sequence shown here is derived from an EMBL/GenBank/DDBJ whole genome shotgun (WGS) entry which is preliminary data.</text>
</comment>